<reference evidence="13 14" key="1">
    <citation type="journal article" date="2014" name="BMC Genomics">
        <title>Oil accumulation mechanisms of the oleaginous microalga Chlorella protothecoides revealed through its genome, transcriptomes, and proteomes.</title>
        <authorList>
            <person name="Gao C."/>
            <person name="Wang Y."/>
            <person name="Shen Y."/>
            <person name="Yan D."/>
            <person name="He X."/>
            <person name="Dai J."/>
            <person name="Wu Q."/>
        </authorList>
    </citation>
    <scope>NUCLEOTIDE SEQUENCE [LARGE SCALE GENOMIC DNA]</scope>
    <source>
        <strain evidence="13 14">0710</strain>
    </source>
</reference>
<feature type="region of interest" description="Disordered" evidence="11">
    <location>
        <begin position="1"/>
        <end position="61"/>
    </location>
</feature>
<feature type="compositionally biased region" description="Acidic residues" evidence="11">
    <location>
        <begin position="218"/>
        <end position="233"/>
    </location>
</feature>
<evidence type="ECO:0000313" key="14">
    <source>
        <dbReference type="Proteomes" id="UP000028924"/>
    </source>
</evidence>
<dbReference type="GeneID" id="23613724"/>
<dbReference type="CDD" id="cd02568">
    <property type="entry name" value="PseudoU_synth_PUS1_PUS2"/>
    <property type="match status" value="1"/>
</dbReference>
<evidence type="ECO:0000256" key="5">
    <source>
        <dbReference type="ARBA" id="ARBA00022694"/>
    </source>
</evidence>
<dbReference type="InterPro" id="IPR041708">
    <property type="entry name" value="PUS1/PUS2-like"/>
</dbReference>
<dbReference type="InterPro" id="IPR020103">
    <property type="entry name" value="PsdUridine_synth_cat_dom_sf"/>
</dbReference>
<dbReference type="PANTHER" id="PTHR11142">
    <property type="entry name" value="PSEUDOURIDYLATE SYNTHASE"/>
    <property type="match status" value="1"/>
</dbReference>
<evidence type="ECO:0000256" key="1">
    <source>
        <dbReference type="ARBA" id="ARBA00001166"/>
    </source>
</evidence>
<evidence type="ECO:0000256" key="4">
    <source>
        <dbReference type="ARBA" id="ARBA00022664"/>
    </source>
</evidence>
<feature type="region of interest" description="Disordered" evidence="11">
    <location>
        <begin position="467"/>
        <end position="509"/>
    </location>
</feature>
<evidence type="ECO:0000256" key="8">
    <source>
        <dbReference type="ARBA" id="ARBA00036943"/>
    </source>
</evidence>
<keyword evidence="6" id="KW-0413">Isomerase</keyword>
<feature type="active site" description="Nucleophile" evidence="9">
    <location>
        <position position="128"/>
    </location>
</feature>
<dbReference type="GO" id="GO:0009982">
    <property type="term" value="F:pseudouridine synthase activity"/>
    <property type="evidence" value="ECO:0007669"/>
    <property type="project" value="InterPro"/>
</dbReference>
<dbReference type="InterPro" id="IPR020097">
    <property type="entry name" value="PsdUridine_synth_TruA_a/b_dom"/>
</dbReference>
<dbReference type="STRING" id="3075.A0A087SFW1"/>
<dbReference type="GO" id="GO:0006397">
    <property type="term" value="P:mRNA processing"/>
    <property type="evidence" value="ECO:0007669"/>
    <property type="project" value="UniProtKB-KW"/>
</dbReference>
<keyword evidence="14" id="KW-1185">Reference proteome</keyword>
<keyword evidence="5" id="KW-0819">tRNA processing</keyword>
<evidence type="ECO:0000259" key="12">
    <source>
        <dbReference type="Pfam" id="PF01416"/>
    </source>
</evidence>
<evidence type="ECO:0000256" key="10">
    <source>
        <dbReference type="PIRSR" id="PIRSR641708-2"/>
    </source>
</evidence>
<feature type="binding site" evidence="10">
    <location>
        <position position="184"/>
    </location>
    <ligand>
        <name>substrate</name>
    </ligand>
</feature>
<dbReference type="RefSeq" id="XP_011397503.1">
    <property type="nucleotide sequence ID" value="XM_011399201.1"/>
</dbReference>
<feature type="domain" description="Pseudouridine synthase I TruA alpha/beta" evidence="12">
    <location>
        <begin position="294"/>
        <end position="399"/>
    </location>
</feature>
<evidence type="ECO:0000256" key="3">
    <source>
        <dbReference type="ARBA" id="ARBA00009375"/>
    </source>
</evidence>
<evidence type="ECO:0000256" key="2">
    <source>
        <dbReference type="ARBA" id="ARBA00004123"/>
    </source>
</evidence>
<dbReference type="InterPro" id="IPR001406">
    <property type="entry name" value="PsdUridine_synth_TruA"/>
</dbReference>
<comment type="subcellular location">
    <subcellularLocation>
        <location evidence="2">Nucleus</location>
    </subcellularLocation>
</comment>
<comment type="similarity">
    <text evidence="3">Belongs to the tRNA pseudouridine synthase TruA family.</text>
</comment>
<dbReference type="FunFam" id="3.30.70.580:FF:000002">
    <property type="entry name" value="tRNA pseudouridine synthase"/>
    <property type="match status" value="1"/>
</dbReference>
<dbReference type="GO" id="GO:0005634">
    <property type="term" value="C:nucleus"/>
    <property type="evidence" value="ECO:0007669"/>
    <property type="project" value="UniProtKB-SubCell"/>
</dbReference>
<dbReference type="PANTHER" id="PTHR11142:SF4">
    <property type="entry name" value="PSEUDOURIDYLATE SYNTHASE 1 HOMOLOG"/>
    <property type="match status" value="1"/>
</dbReference>
<dbReference type="Gene3D" id="3.30.70.580">
    <property type="entry name" value="Pseudouridine synthase I, catalytic domain, N-terminal subdomain"/>
    <property type="match status" value="1"/>
</dbReference>
<dbReference type="OrthoDB" id="10256309at2759"/>
<dbReference type="InterPro" id="IPR020095">
    <property type="entry name" value="PsdUridine_synth_TruA_C"/>
</dbReference>
<keyword evidence="7" id="KW-0539">Nucleus</keyword>
<evidence type="ECO:0000256" key="11">
    <source>
        <dbReference type="SAM" id="MobiDB-lite"/>
    </source>
</evidence>
<dbReference type="InterPro" id="IPR020094">
    <property type="entry name" value="TruA/RsuA/RluB/E/F_N"/>
</dbReference>
<gene>
    <name evidence="13" type="ORF">F751_2333</name>
</gene>
<dbReference type="SUPFAM" id="SSF55120">
    <property type="entry name" value="Pseudouridine synthase"/>
    <property type="match status" value="1"/>
</dbReference>
<protein>
    <submittedName>
        <fullName evidence="13">tRNA pseudouridine synthase 1</fullName>
    </submittedName>
</protein>
<dbReference type="Proteomes" id="UP000028924">
    <property type="component" value="Unassembled WGS sequence"/>
</dbReference>
<evidence type="ECO:0000256" key="7">
    <source>
        <dbReference type="ARBA" id="ARBA00023242"/>
    </source>
</evidence>
<keyword evidence="4" id="KW-0507">mRNA processing</keyword>
<organism evidence="13 14">
    <name type="scientific">Auxenochlorella protothecoides</name>
    <name type="common">Green microalga</name>
    <name type="synonym">Chlorella protothecoides</name>
    <dbReference type="NCBI Taxonomy" id="3075"/>
    <lineage>
        <taxon>Eukaryota</taxon>
        <taxon>Viridiplantae</taxon>
        <taxon>Chlorophyta</taxon>
        <taxon>core chlorophytes</taxon>
        <taxon>Trebouxiophyceae</taxon>
        <taxon>Chlorellales</taxon>
        <taxon>Chlorellaceae</taxon>
        <taxon>Auxenochlorella</taxon>
    </lineage>
</organism>
<feature type="region of interest" description="Disordered" evidence="11">
    <location>
        <begin position="218"/>
        <end position="260"/>
    </location>
</feature>
<dbReference type="FunFam" id="3.30.70.660:FF:000002">
    <property type="entry name" value="tRNA pseudouridine synthase"/>
    <property type="match status" value="1"/>
</dbReference>
<accession>A0A087SFW1</accession>
<dbReference type="GO" id="GO:0031119">
    <property type="term" value="P:tRNA pseudouridine synthesis"/>
    <property type="evidence" value="ECO:0007669"/>
    <property type="project" value="InterPro"/>
</dbReference>
<name>A0A087SFW1_AUXPR</name>
<comment type="catalytic activity">
    <reaction evidence="1">
        <text>a uridine in mRNA = a pseudouridine in mRNA</text>
        <dbReference type="Rhea" id="RHEA:56644"/>
        <dbReference type="Rhea" id="RHEA-COMP:14658"/>
        <dbReference type="Rhea" id="RHEA-COMP:14659"/>
        <dbReference type="ChEBI" id="CHEBI:65314"/>
        <dbReference type="ChEBI" id="CHEBI:65315"/>
    </reaction>
</comment>
<dbReference type="GO" id="GO:0003723">
    <property type="term" value="F:RNA binding"/>
    <property type="evidence" value="ECO:0007669"/>
    <property type="project" value="InterPro"/>
</dbReference>
<proteinExistence type="inferred from homology"/>
<dbReference type="EMBL" id="KL662109">
    <property type="protein sequence ID" value="KFM24615.1"/>
    <property type="molecule type" value="Genomic_DNA"/>
</dbReference>
<feature type="compositionally biased region" description="Basic and acidic residues" evidence="11">
    <location>
        <begin position="470"/>
        <end position="480"/>
    </location>
</feature>
<evidence type="ECO:0000256" key="6">
    <source>
        <dbReference type="ARBA" id="ARBA00023235"/>
    </source>
</evidence>
<feature type="compositionally biased region" description="Low complexity" evidence="11">
    <location>
        <begin position="234"/>
        <end position="249"/>
    </location>
</feature>
<dbReference type="Pfam" id="PF01416">
    <property type="entry name" value="PseudoU_synth_1"/>
    <property type="match status" value="1"/>
</dbReference>
<dbReference type="eggNOG" id="KOG2553">
    <property type="taxonomic scope" value="Eukaryota"/>
</dbReference>
<dbReference type="KEGG" id="apro:F751_2333"/>
<evidence type="ECO:0000313" key="13">
    <source>
        <dbReference type="EMBL" id="KFM24615.1"/>
    </source>
</evidence>
<dbReference type="GO" id="GO:1990481">
    <property type="term" value="P:mRNA pseudouridine synthesis"/>
    <property type="evidence" value="ECO:0007669"/>
    <property type="project" value="TreeGrafter"/>
</dbReference>
<comment type="catalytic activity">
    <reaction evidence="8">
        <text>a uridine in tRNA = a pseudouridine in tRNA</text>
        <dbReference type="Rhea" id="RHEA:54572"/>
        <dbReference type="Rhea" id="RHEA-COMP:13339"/>
        <dbReference type="Rhea" id="RHEA-COMP:13934"/>
        <dbReference type="ChEBI" id="CHEBI:65314"/>
        <dbReference type="ChEBI" id="CHEBI:65315"/>
    </reaction>
</comment>
<dbReference type="Gene3D" id="3.30.70.660">
    <property type="entry name" value="Pseudouridine synthase I, catalytic domain, C-terminal subdomain"/>
    <property type="match status" value="1"/>
</dbReference>
<evidence type="ECO:0000256" key="9">
    <source>
        <dbReference type="PIRSR" id="PIRSR641708-1"/>
    </source>
</evidence>
<dbReference type="AlphaFoldDB" id="A0A087SFW1"/>
<sequence length="509" mass="53769">MTPIGEEGVTATDGGGPGDPTAGPQAGSPAQEGSVDAVEAEATGAGSQEAGAGTAESASLPNAKKKRKVALLMAYVGHGYAGMQRNPGVRTIEEDLFRAIHKAGGISHANSDEAGFSKIHWMRAARTDKGVSAVGQVVSLRMVLEDPDILAKINAELPAQVRVFGFGRATHGFDARKHCDKRRYEYILPAWAFDPALVPPSSLLGEEDGEAVPLLETEEDGEASTALGDDEDAPAAGGDAAGDPGDAPPGTGGGVTPSVEADGALAASTGVSQPEDTGFIFDAACAARMTSILSAFEGTHNFHNFTVRVAASAPNARRYILSFRCLGAFDIGGKPWVRLVVVGQSFMLHQIRKMVGLAMAIYRGAAPADAISLALHTRIGLSGPMAPELGLFLDECYYDSYNTQFGKLHGEIHLSDFQSHVDAFKAAQLYPHIAAQDEKEGVNAVWFTTLTDRYYRFRGWRRAVTTNTPMRREDGKRGRPEGGQTRFGRAKTDARGGGVGAGFNAEYSD</sequence>